<gene>
    <name evidence="4" type="ORF">PC9H_003074</name>
</gene>
<keyword evidence="5" id="KW-1185">Reference proteome</keyword>
<dbReference type="EMBL" id="JACETU010000002">
    <property type="protein sequence ID" value="KAF7436245.1"/>
    <property type="molecule type" value="Genomic_DNA"/>
</dbReference>
<name>A0A8H7A553_PLEOS</name>
<feature type="compositionally biased region" description="Acidic residues" evidence="2">
    <location>
        <begin position="37"/>
        <end position="47"/>
    </location>
</feature>
<dbReference type="VEuPathDB" id="FungiDB:PC9H_003074"/>
<feature type="region of interest" description="Disordered" evidence="2">
    <location>
        <begin position="30"/>
        <end position="50"/>
    </location>
</feature>
<evidence type="ECO:0000256" key="2">
    <source>
        <dbReference type="SAM" id="MobiDB-lite"/>
    </source>
</evidence>
<evidence type="ECO:0000259" key="3">
    <source>
        <dbReference type="PROSITE" id="PS50157"/>
    </source>
</evidence>
<dbReference type="InterPro" id="IPR041078">
    <property type="entry name" value="Plavaka"/>
</dbReference>
<sequence>MVSVLNCPISACTRTFSNQAGLTQHVNAYHHQHPDSEPDSSDGDEESTQTWSHPFLTAQPCDELGNYLPPHTPPPPFEPLDATPSNPWNPFPDRLAFQWADFYFSDLQASERRINKGLELWAAEVEKSNSESPWKNADDLFSTIDAIQEGANPWVSVPFHYHGTLPPNPPKWMTDTYELCMRNILSVLCEQISCTSFNGHYDYVPYRQFNCSGDRVWTNLMSGEWAAKQADIISRDDSTHGAMFVGVVAGSDKTVASVATGHQEFHPVYIGPGNIDNSARRAHGNGMLPCAILPIPKASQKERKTIVYQRFCRQLYHSCLAFLYGPLKQSMTVPEVIRCPDGHYRRAIFSIGPYIADYPEQVWLAGIVSTWCPKCDARPEHLDDSTAHLRTHEKADVLLELFDPGIVWDEYGLRSDVVPFTHGFPRADIHELITPDLLHQLIKGTFKDHLVTWVQDYILQTHTKSIALAIIQDIDRRISAVPPYPGLRRFPDGRDFNQWTGDDSKALMKVYLAAICGHVPAEMVRSITAFVNCCYLVRRNSISTKDLQRFRLHLADFHHYRQIFLDKNVRSDLSLPRQHALMHYADGIELFGSPNGLCTSITESKHIPAIKQPWRRSNRNKPLKQMLQTIVRLDKMFALRQVFTQRQMLAGSIVDHTARAVANDHPPILPFRGSTLAFDYGEDETSDNEQQEKPLDIEYESVSGPRTDTLVWLATRRQYGYPQMLTALADHISLPDFPDTLRQFIHTRNHPLADLSQNGSTVDNLFNGPIHVYHSATIQFYAPSELCGEGGMHREMIRSNPRLSGSPRYDTVFVSAGREDGDTMNGLLVARVRLLFSYFDVYTEKQVPCALVHWFVHPDNMQTRHPDTGMWVVSAEHEEDGYQPMQVIHLDTILRGAHLVPCFGNGFLPESFDHSDALDAFDNYFVNQFIDYHVHELLT</sequence>
<keyword evidence="1" id="KW-0863">Zinc-finger</keyword>
<reference evidence="4" key="1">
    <citation type="submission" date="2019-07" db="EMBL/GenBank/DDBJ databases">
        <authorList>
            <person name="Palmer J.M."/>
        </authorList>
    </citation>
    <scope>NUCLEOTIDE SEQUENCE</scope>
    <source>
        <strain evidence="4">PC9</strain>
    </source>
</reference>
<accession>A0A8H7A553</accession>
<dbReference type="Pfam" id="PF18759">
    <property type="entry name" value="Plavaka"/>
    <property type="match status" value="1"/>
</dbReference>
<dbReference type="GeneID" id="59372892"/>
<dbReference type="PROSITE" id="PS00028">
    <property type="entry name" value="ZINC_FINGER_C2H2_1"/>
    <property type="match status" value="1"/>
</dbReference>
<proteinExistence type="predicted"/>
<dbReference type="InterPro" id="IPR013087">
    <property type="entry name" value="Znf_C2H2_type"/>
</dbReference>
<comment type="caution">
    <text evidence="4">The sequence shown here is derived from an EMBL/GenBank/DDBJ whole genome shotgun (WGS) entry which is preliminary data.</text>
</comment>
<evidence type="ECO:0000256" key="1">
    <source>
        <dbReference type="PROSITE-ProRule" id="PRU00042"/>
    </source>
</evidence>
<dbReference type="AlphaFoldDB" id="A0A8H7A553"/>
<evidence type="ECO:0000313" key="5">
    <source>
        <dbReference type="Proteomes" id="UP000623687"/>
    </source>
</evidence>
<feature type="domain" description="C2H2-type" evidence="3">
    <location>
        <begin position="5"/>
        <end position="38"/>
    </location>
</feature>
<organism evidence="4 5">
    <name type="scientific">Pleurotus ostreatus</name>
    <name type="common">Oyster mushroom</name>
    <name type="synonym">White-rot fungus</name>
    <dbReference type="NCBI Taxonomy" id="5322"/>
    <lineage>
        <taxon>Eukaryota</taxon>
        <taxon>Fungi</taxon>
        <taxon>Dikarya</taxon>
        <taxon>Basidiomycota</taxon>
        <taxon>Agaricomycotina</taxon>
        <taxon>Agaricomycetes</taxon>
        <taxon>Agaricomycetidae</taxon>
        <taxon>Agaricales</taxon>
        <taxon>Pleurotineae</taxon>
        <taxon>Pleurotaceae</taxon>
        <taxon>Pleurotus</taxon>
    </lineage>
</organism>
<dbReference type="Proteomes" id="UP000623687">
    <property type="component" value="Unassembled WGS sequence"/>
</dbReference>
<keyword evidence="1" id="KW-0862">Zinc</keyword>
<protein>
    <recommendedName>
        <fullName evidence="3">C2H2-type domain-containing protein</fullName>
    </recommendedName>
</protein>
<dbReference type="RefSeq" id="XP_036634144.1">
    <property type="nucleotide sequence ID" value="XM_036772671.1"/>
</dbReference>
<dbReference type="PROSITE" id="PS50157">
    <property type="entry name" value="ZINC_FINGER_C2H2_2"/>
    <property type="match status" value="1"/>
</dbReference>
<dbReference type="GO" id="GO:0008270">
    <property type="term" value="F:zinc ion binding"/>
    <property type="evidence" value="ECO:0007669"/>
    <property type="project" value="UniProtKB-KW"/>
</dbReference>
<evidence type="ECO:0000313" key="4">
    <source>
        <dbReference type="EMBL" id="KAF7436245.1"/>
    </source>
</evidence>
<dbReference type="OrthoDB" id="3199698at2759"/>
<keyword evidence="1" id="KW-0479">Metal-binding</keyword>